<dbReference type="AlphaFoldDB" id="A0A1F6FWK6"/>
<name>A0A1F6FWK6_9BACT</name>
<accession>A0A1F6FWK6</accession>
<evidence type="ECO:0000313" key="1">
    <source>
        <dbReference type="EMBL" id="OGG90247.1"/>
    </source>
</evidence>
<proteinExistence type="predicted"/>
<gene>
    <name evidence="1" type="ORF">A3H55_01270</name>
</gene>
<organism evidence="1 2">
    <name type="scientific">Candidatus Kuenenbacteria bacterium RIFCSPLOWO2_02_FULL_42_16</name>
    <dbReference type="NCBI Taxonomy" id="1798564"/>
    <lineage>
        <taxon>Bacteria</taxon>
        <taxon>Candidatus Kueneniibacteriota</taxon>
    </lineage>
</organism>
<protein>
    <submittedName>
        <fullName evidence="1">Uncharacterized protein</fullName>
    </submittedName>
</protein>
<dbReference type="STRING" id="1798564.A3H55_01270"/>
<evidence type="ECO:0000313" key="2">
    <source>
        <dbReference type="Proteomes" id="UP000177998"/>
    </source>
</evidence>
<reference evidence="1 2" key="1">
    <citation type="journal article" date="2016" name="Nat. Commun.">
        <title>Thousands of microbial genomes shed light on interconnected biogeochemical processes in an aquifer system.</title>
        <authorList>
            <person name="Anantharaman K."/>
            <person name="Brown C.T."/>
            <person name="Hug L.A."/>
            <person name="Sharon I."/>
            <person name="Castelle C.J."/>
            <person name="Probst A.J."/>
            <person name="Thomas B.C."/>
            <person name="Singh A."/>
            <person name="Wilkins M.J."/>
            <person name="Karaoz U."/>
            <person name="Brodie E.L."/>
            <person name="Williams K.H."/>
            <person name="Hubbard S.S."/>
            <person name="Banfield J.F."/>
        </authorList>
    </citation>
    <scope>NUCLEOTIDE SEQUENCE [LARGE SCALE GENOMIC DNA]</scope>
</reference>
<dbReference type="Proteomes" id="UP000177998">
    <property type="component" value="Unassembled WGS sequence"/>
</dbReference>
<dbReference type="EMBL" id="MFMZ01000056">
    <property type="protein sequence ID" value="OGG90247.1"/>
    <property type="molecule type" value="Genomic_DNA"/>
</dbReference>
<comment type="caution">
    <text evidence="1">The sequence shown here is derived from an EMBL/GenBank/DDBJ whole genome shotgun (WGS) entry which is preliminary data.</text>
</comment>
<sequence>MGKFVFVSWIKLPCDRGITNDFDLRLGRHSFLIVINKCWWIIFWLFGKNFYKGDKENESDGDKDKKNSFHNNILTLFGKFVYF</sequence>